<evidence type="ECO:0000256" key="7">
    <source>
        <dbReference type="ARBA" id="ARBA00023242"/>
    </source>
</evidence>
<evidence type="ECO:0000256" key="4">
    <source>
        <dbReference type="ARBA" id="ARBA00022618"/>
    </source>
</evidence>
<keyword evidence="5" id="KW-0498">Mitosis</keyword>
<feature type="compositionally biased region" description="Basic and acidic residues" evidence="10">
    <location>
        <begin position="623"/>
        <end position="638"/>
    </location>
</feature>
<feature type="compositionally biased region" description="Polar residues" evidence="10">
    <location>
        <begin position="1020"/>
        <end position="1035"/>
    </location>
</feature>
<dbReference type="InterPro" id="IPR019440">
    <property type="entry name" value="MAU2"/>
</dbReference>
<comment type="similarity">
    <text evidence="2">Belongs to the SCC4/mau-2 family.</text>
</comment>
<evidence type="ECO:0000256" key="8">
    <source>
        <dbReference type="ARBA" id="ARBA00023306"/>
    </source>
</evidence>
<keyword evidence="8" id="KW-0131">Cell cycle</keyword>
<feature type="region of interest" description="Disordered" evidence="10">
    <location>
        <begin position="907"/>
        <end position="929"/>
    </location>
</feature>
<evidence type="ECO:0000256" key="5">
    <source>
        <dbReference type="ARBA" id="ARBA00022776"/>
    </source>
</evidence>
<dbReference type="GO" id="GO:0051301">
    <property type="term" value="P:cell division"/>
    <property type="evidence" value="ECO:0007669"/>
    <property type="project" value="UniProtKB-KW"/>
</dbReference>
<dbReference type="EMBL" id="JAKMXF010000111">
    <property type="protein sequence ID" value="KAI6657503.1"/>
    <property type="molecule type" value="Genomic_DNA"/>
</dbReference>
<evidence type="ECO:0000256" key="6">
    <source>
        <dbReference type="ARBA" id="ARBA00022829"/>
    </source>
</evidence>
<evidence type="ECO:0000256" key="9">
    <source>
        <dbReference type="ARBA" id="ARBA00030523"/>
    </source>
</evidence>
<evidence type="ECO:0000313" key="11">
    <source>
        <dbReference type="EMBL" id="KAI6657503.1"/>
    </source>
</evidence>
<feature type="region of interest" description="Disordered" evidence="10">
    <location>
        <begin position="615"/>
        <end position="658"/>
    </location>
</feature>
<accession>A0AAV7K9P2</accession>
<comment type="caution">
    <text evidence="11">The sequence shown here is derived from an EMBL/GenBank/DDBJ whole genome shotgun (WGS) entry which is preliminary data.</text>
</comment>
<comment type="subcellular location">
    <subcellularLocation>
        <location evidence="1">Nucleus</location>
        <location evidence="1">Nucleoplasm</location>
    </subcellularLocation>
</comment>
<evidence type="ECO:0000256" key="10">
    <source>
        <dbReference type="SAM" id="MobiDB-lite"/>
    </source>
</evidence>
<keyword evidence="4" id="KW-0132">Cell division</keyword>
<dbReference type="Pfam" id="PF10345">
    <property type="entry name" value="Cohesin_load"/>
    <property type="match status" value="1"/>
</dbReference>
<evidence type="ECO:0000256" key="1">
    <source>
        <dbReference type="ARBA" id="ARBA00004642"/>
    </source>
</evidence>
<keyword evidence="12" id="KW-1185">Reference proteome</keyword>
<organism evidence="11 12">
    <name type="scientific">Oopsacas minuta</name>
    <dbReference type="NCBI Taxonomy" id="111878"/>
    <lineage>
        <taxon>Eukaryota</taxon>
        <taxon>Metazoa</taxon>
        <taxon>Porifera</taxon>
        <taxon>Hexactinellida</taxon>
        <taxon>Hexasterophora</taxon>
        <taxon>Lyssacinosida</taxon>
        <taxon>Leucopsacidae</taxon>
        <taxon>Oopsacas</taxon>
    </lineage>
</organism>
<proteinExistence type="inferred from homology"/>
<feature type="region of interest" description="Disordered" evidence="10">
    <location>
        <begin position="1020"/>
        <end position="1055"/>
    </location>
</feature>
<protein>
    <recommendedName>
        <fullName evidence="3">MAU2 chromatid cohesion factor homolog</fullName>
    </recommendedName>
    <alternativeName>
        <fullName evidence="9">Cohesin loading complex subunit SCC4 homolog</fullName>
    </alternativeName>
</protein>
<dbReference type="PANTHER" id="PTHR21394">
    <property type="entry name" value="MAU2 CHROMATID COHESION FACTOR HOMOLOG"/>
    <property type="match status" value="1"/>
</dbReference>
<name>A0AAV7K9P2_9METZ</name>
<keyword evidence="6" id="KW-0159">Chromosome partition</keyword>
<evidence type="ECO:0000313" key="12">
    <source>
        <dbReference type="Proteomes" id="UP001165289"/>
    </source>
</evidence>
<dbReference type="AlphaFoldDB" id="A0AAV7K9P2"/>
<evidence type="ECO:0000256" key="2">
    <source>
        <dbReference type="ARBA" id="ARBA00008585"/>
    </source>
</evidence>
<keyword evidence="7" id="KW-0539">Nucleus</keyword>
<evidence type="ECO:0000256" key="3">
    <source>
        <dbReference type="ARBA" id="ARBA00017198"/>
    </source>
</evidence>
<dbReference type="Proteomes" id="UP001165289">
    <property type="component" value="Unassembled WGS sequence"/>
</dbReference>
<reference evidence="11 12" key="1">
    <citation type="journal article" date="2023" name="BMC Biol.">
        <title>The compact genome of the sponge Oopsacas minuta (Hexactinellida) is lacking key metazoan core genes.</title>
        <authorList>
            <person name="Santini S."/>
            <person name="Schenkelaars Q."/>
            <person name="Jourda C."/>
            <person name="Duchesne M."/>
            <person name="Belahbib H."/>
            <person name="Rocher C."/>
            <person name="Selva M."/>
            <person name="Riesgo A."/>
            <person name="Vervoort M."/>
            <person name="Leys S.P."/>
            <person name="Kodjabachian L."/>
            <person name="Le Bivic A."/>
            <person name="Borchiellini C."/>
            <person name="Claverie J.M."/>
            <person name="Renard E."/>
        </authorList>
    </citation>
    <scope>NUCLEOTIDE SEQUENCE [LARGE SCALE GENOMIC DNA]</scope>
    <source>
        <strain evidence="11">SPO-2</strain>
    </source>
</reference>
<dbReference type="InterPro" id="IPR011990">
    <property type="entry name" value="TPR-like_helical_dom_sf"/>
</dbReference>
<dbReference type="SUPFAM" id="SSF48452">
    <property type="entry name" value="TPR-like"/>
    <property type="match status" value="1"/>
</dbReference>
<dbReference type="GO" id="GO:0005654">
    <property type="term" value="C:nucleoplasm"/>
    <property type="evidence" value="ECO:0007669"/>
    <property type="project" value="UniProtKB-SubCell"/>
</dbReference>
<dbReference type="GO" id="GO:0007064">
    <property type="term" value="P:mitotic sister chromatid cohesion"/>
    <property type="evidence" value="ECO:0007669"/>
    <property type="project" value="InterPro"/>
</dbReference>
<sequence>MTHHSRSRDRCNSTESEETIESLQTAAIHFYDLKPPRILESILCLHAILSLTPPQRIHARVLLQISYLLYNYCNNNKELCARLEQCRVLCQSLGNINQVKFPCLHLLAKVYLNTGNTQAAKQVLKAAREESEDNLFWYSTFLFQLADLYRFIGDLVSFHTTLARGVKYCEKNSATTAQLYFMLMQFLQYNLEFKYKEAAAVSTDLFTRLEKLEHPSCTILKASHHTISLLSALQLGKILTYKGQLKELQLFAREISHSNSPESETNELTPTGDNFIWIQRDNLFQLVYLISMLHPMQSGATDRAIGYADKALRLISQQTEILLAQPWDGLSGDNIPKTLADQFKTLVLHNLCVCYIVKGSLSEVPLLLQQTEMLLTRPNDPLAHHMLTGLYLFGQDRFKLALSHFQLSLDTPKSGTHTTDVFLQMQALIHMSICYVKLGSQYYDSDVMTQIMNKLKTLRNNHLPSEALNLNAATNFVIGLHQALLQSLPEAKAALKEAVVLANTEDLHKLVACTLILLGKVFMAIGKKEEASTMIPPAFQLANKIQDTDLQIWASTLMAEYLQSAGEEALHRETLSARQQKLALRELELQQVQGVEDGSISMAGWIDEGERLVGSQENCPQGRGEEVLKSPRSPDPKRIRMGHPLTPKTEKDNNTENYFVKPDSKVVPKHDYTGQQDNINKYESQVTNSANNNTQRNQLNTIKEVKNIQINNTQSSDDDVTSQCNQINNYNAIPQLDNSVKTPSMNGTTSHYQNYIEEPVYNYSHTNNTIMMSSENPLTQSACLSQHENVIYQEALSQQTNRQPNNMSSYHIGGRITDQDSDLQMNRSYYQQSVDPGHYKKYQQVMSQQNSVPSQPYGSQSRGIRLLEQGEWAGEENKVDVTPLNNTIQDGQAAHYQHLLQQQQLARQALSRRQKSDVTNSPDPVQNIPVPLDTLTNRYANMQNKIDLTAPSGSLDSFQSRQILNDSMSDRIEQGYSSRNMLEQSLLRQSAFEMQSNMESRLPSINPIQSRQPFKLQSLLQSPVPSPEKLSQSNSHNKRPRISPTPHVIDPLALPTSSYGHAKPLGISPQGAMPPVMLQSYPQSHTQLSPCRQQHGVQLNPTLQNLYTKNMPHNFGQYFLPRVPSYIFPPGNIYPQSQYHTLDPARLQMHPQTREK</sequence>
<dbReference type="GO" id="GO:0007059">
    <property type="term" value="P:chromosome segregation"/>
    <property type="evidence" value="ECO:0007669"/>
    <property type="project" value="UniProtKB-KW"/>
</dbReference>
<dbReference type="Gene3D" id="1.25.40.10">
    <property type="entry name" value="Tetratricopeptide repeat domain"/>
    <property type="match status" value="2"/>
</dbReference>
<gene>
    <name evidence="11" type="ORF">LOD99_249</name>
</gene>